<sequence>FVYLCYFILCYFVSGAHSEDQVTQSHDSQRVSEGESVQINCRYQTSSMENLSTLEGLKDVAAKHCNFLHVAGCYCYLQNLQDRDVLVQDFMKWYVCGRTRNSLERLKEGLKMLGVLDAIVAYPVLFANSFCWRDTAGSNKRREEQRIVGYWRDYLQDVEVKDNVLAAMWKGCWVIAADKVDMV</sequence>
<feature type="signal peptide" evidence="1">
    <location>
        <begin position="1"/>
        <end position="18"/>
    </location>
</feature>
<dbReference type="AlphaFoldDB" id="A0A662YLX1"/>
<gene>
    <name evidence="2" type="ORF">EOD39_15193</name>
</gene>
<keyword evidence="3" id="KW-1185">Reference proteome</keyword>
<feature type="chain" id="PRO_5024819789" evidence="1">
    <location>
        <begin position="19"/>
        <end position="183"/>
    </location>
</feature>
<dbReference type="InterPro" id="IPR013783">
    <property type="entry name" value="Ig-like_fold"/>
</dbReference>
<dbReference type="Proteomes" id="UP000289886">
    <property type="component" value="Unassembled WGS sequence"/>
</dbReference>
<keyword evidence="1" id="KW-0732">Signal</keyword>
<organism evidence="2 3">
    <name type="scientific">Acipenser ruthenus</name>
    <name type="common">Sterlet sturgeon</name>
    <dbReference type="NCBI Taxonomy" id="7906"/>
    <lineage>
        <taxon>Eukaryota</taxon>
        <taxon>Metazoa</taxon>
        <taxon>Chordata</taxon>
        <taxon>Craniata</taxon>
        <taxon>Vertebrata</taxon>
        <taxon>Euteleostomi</taxon>
        <taxon>Actinopterygii</taxon>
        <taxon>Chondrostei</taxon>
        <taxon>Acipenseriformes</taxon>
        <taxon>Acipenseridae</taxon>
        <taxon>Acipenser</taxon>
    </lineage>
</organism>
<accession>A0A662YLX1</accession>
<evidence type="ECO:0000256" key="1">
    <source>
        <dbReference type="SAM" id="SignalP"/>
    </source>
</evidence>
<reference evidence="2 3" key="1">
    <citation type="submission" date="2019-01" db="EMBL/GenBank/DDBJ databases">
        <title>Draft Genome and Complete Hox-Cluster Characterization of the Sterlet Sturgeon (Acipenser ruthenus).</title>
        <authorList>
            <person name="Wei Q."/>
        </authorList>
    </citation>
    <scope>NUCLEOTIDE SEQUENCE [LARGE SCALE GENOMIC DNA]</scope>
    <source>
        <strain evidence="2">WHYD16114868_AA</strain>
        <tissue evidence="2">Blood</tissue>
    </source>
</reference>
<dbReference type="EMBL" id="SCEB01001420">
    <property type="protein sequence ID" value="RXM96821.1"/>
    <property type="molecule type" value="Genomic_DNA"/>
</dbReference>
<evidence type="ECO:0000313" key="3">
    <source>
        <dbReference type="Proteomes" id="UP000289886"/>
    </source>
</evidence>
<dbReference type="Gene3D" id="2.60.40.10">
    <property type="entry name" value="Immunoglobulins"/>
    <property type="match status" value="1"/>
</dbReference>
<evidence type="ECO:0000313" key="2">
    <source>
        <dbReference type="EMBL" id="RXM96821.1"/>
    </source>
</evidence>
<comment type="caution">
    <text evidence="2">The sequence shown here is derived from an EMBL/GenBank/DDBJ whole genome shotgun (WGS) entry which is preliminary data.</text>
</comment>
<feature type="non-terminal residue" evidence="2">
    <location>
        <position position="1"/>
    </location>
</feature>
<proteinExistence type="predicted"/>
<name>A0A662YLX1_ACIRT</name>
<protein>
    <submittedName>
        <fullName evidence="2">G2/M phase-specific E3 ubiquitin-protein ligase</fullName>
    </submittedName>
</protein>